<dbReference type="Gramene" id="TVU40109">
    <property type="protein sequence ID" value="TVU40109"/>
    <property type="gene ID" value="EJB05_13558"/>
</dbReference>
<name>A0A5J9VV66_9POAL</name>
<accession>A0A5J9VV66</accession>
<dbReference type="EMBL" id="RWGY01000007">
    <property type="protein sequence ID" value="TVU40109.1"/>
    <property type="molecule type" value="Genomic_DNA"/>
</dbReference>
<organism evidence="1 2">
    <name type="scientific">Eragrostis curvula</name>
    <name type="common">weeping love grass</name>
    <dbReference type="NCBI Taxonomy" id="38414"/>
    <lineage>
        <taxon>Eukaryota</taxon>
        <taxon>Viridiplantae</taxon>
        <taxon>Streptophyta</taxon>
        <taxon>Embryophyta</taxon>
        <taxon>Tracheophyta</taxon>
        <taxon>Spermatophyta</taxon>
        <taxon>Magnoliopsida</taxon>
        <taxon>Liliopsida</taxon>
        <taxon>Poales</taxon>
        <taxon>Poaceae</taxon>
        <taxon>PACMAD clade</taxon>
        <taxon>Chloridoideae</taxon>
        <taxon>Eragrostideae</taxon>
        <taxon>Eragrostidinae</taxon>
        <taxon>Eragrostis</taxon>
    </lineage>
</organism>
<reference evidence="1 2" key="1">
    <citation type="journal article" date="2019" name="Sci. Rep.">
        <title>A high-quality genome of Eragrostis curvula grass provides insights into Poaceae evolution and supports new strategies to enhance forage quality.</title>
        <authorList>
            <person name="Carballo J."/>
            <person name="Santos B.A.C.M."/>
            <person name="Zappacosta D."/>
            <person name="Garbus I."/>
            <person name="Selva J.P."/>
            <person name="Gallo C.A."/>
            <person name="Diaz A."/>
            <person name="Albertini E."/>
            <person name="Caccamo M."/>
            <person name="Echenique V."/>
        </authorList>
    </citation>
    <scope>NUCLEOTIDE SEQUENCE [LARGE SCALE GENOMIC DNA]</scope>
    <source>
        <strain evidence="2">cv. Victoria</strain>
        <tissue evidence="1">Leaf</tissue>
    </source>
</reference>
<feature type="non-terminal residue" evidence="1">
    <location>
        <position position="1"/>
    </location>
</feature>
<sequence>MPVTSSSNRSTIGKKVEGSALLLRCSKVSVQGRRPPSSSFIKHIQNNACIERGNGMGQSNTRT</sequence>
<protein>
    <submittedName>
        <fullName evidence="1">Uncharacterized protein</fullName>
    </submittedName>
</protein>
<comment type="caution">
    <text evidence="1">The sequence shown here is derived from an EMBL/GenBank/DDBJ whole genome shotgun (WGS) entry which is preliminary data.</text>
</comment>
<gene>
    <name evidence="1" type="ORF">EJB05_13558</name>
</gene>
<evidence type="ECO:0000313" key="2">
    <source>
        <dbReference type="Proteomes" id="UP000324897"/>
    </source>
</evidence>
<dbReference type="Proteomes" id="UP000324897">
    <property type="component" value="Chromosome 4"/>
</dbReference>
<evidence type="ECO:0000313" key="1">
    <source>
        <dbReference type="EMBL" id="TVU40109.1"/>
    </source>
</evidence>
<proteinExistence type="predicted"/>
<dbReference type="AlphaFoldDB" id="A0A5J9VV66"/>
<keyword evidence="2" id="KW-1185">Reference proteome</keyword>